<dbReference type="InterPro" id="IPR003439">
    <property type="entry name" value="ABC_transporter-like_ATP-bd"/>
</dbReference>
<dbReference type="PANTHER" id="PTHR43335:SF4">
    <property type="entry name" value="ABC TRANSPORTER, ATP-BINDING PROTEIN"/>
    <property type="match status" value="1"/>
</dbReference>
<dbReference type="SMART" id="SM00382">
    <property type="entry name" value="AAA"/>
    <property type="match status" value="1"/>
</dbReference>
<dbReference type="SUPFAM" id="SSF52540">
    <property type="entry name" value="P-loop containing nucleoside triphosphate hydrolases"/>
    <property type="match status" value="1"/>
</dbReference>
<keyword evidence="7" id="KW-1185">Reference proteome</keyword>
<accession>A0ABS1CCT8</accession>
<evidence type="ECO:0000313" key="6">
    <source>
        <dbReference type="EMBL" id="MBK1629699.1"/>
    </source>
</evidence>
<protein>
    <submittedName>
        <fullName evidence="6">Multidrug ABC transporter ATP-binding protein</fullName>
    </submittedName>
</protein>
<dbReference type="GO" id="GO:0005524">
    <property type="term" value="F:ATP binding"/>
    <property type="evidence" value="ECO:0007669"/>
    <property type="project" value="UniProtKB-KW"/>
</dbReference>
<dbReference type="InterPro" id="IPR027417">
    <property type="entry name" value="P-loop_NTPase"/>
</dbReference>
<comment type="similarity">
    <text evidence="1">Belongs to the ABC transporter superfamily.</text>
</comment>
<dbReference type="InterPro" id="IPR003593">
    <property type="entry name" value="AAA+_ATPase"/>
</dbReference>
<dbReference type="PANTHER" id="PTHR43335">
    <property type="entry name" value="ABC TRANSPORTER, ATP-BINDING PROTEIN"/>
    <property type="match status" value="1"/>
</dbReference>
<proteinExistence type="inferred from homology"/>
<dbReference type="Pfam" id="PF00005">
    <property type="entry name" value="ABC_tran"/>
    <property type="match status" value="1"/>
</dbReference>
<evidence type="ECO:0000313" key="7">
    <source>
        <dbReference type="Proteomes" id="UP000748752"/>
    </source>
</evidence>
<reference evidence="6 7" key="1">
    <citation type="journal article" date="2020" name="Microorganisms">
        <title>Osmotic Adaptation and Compatible Solute Biosynthesis of Phototrophic Bacteria as Revealed from Genome Analyses.</title>
        <authorList>
            <person name="Imhoff J.F."/>
            <person name="Rahn T."/>
            <person name="Kunzel S."/>
            <person name="Keller A."/>
            <person name="Neulinger S.C."/>
        </authorList>
    </citation>
    <scope>NUCLEOTIDE SEQUENCE [LARGE SCALE GENOMIC DNA]</scope>
    <source>
        <strain evidence="6 7">DSM 6210</strain>
    </source>
</reference>
<name>A0ABS1CCT8_9GAMM</name>
<gene>
    <name evidence="6" type="ORF">CKO31_02880</name>
</gene>
<dbReference type="EMBL" id="NRRV01000004">
    <property type="protein sequence ID" value="MBK1629699.1"/>
    <property type="molecule type" value="Genomic_DNA"/>
</dbReference>
<evidence type="ECO:0000256" key="2">
    <source>
        <dbReference type="ARBA" id="ARBA00022448"/>
    </source>
</evidence>
<dbReference type="RefSeq" id="WP_200233915.1">
    <property type="nucleotide sequence ID" value="NZ_NRRV01000004.1"/>
</dbReference>
<dbReference type="Gene3D" id="3.40.50.300">
    <property type="entry name" value="P-loop containing nucleotide triphosphate hydrolases"/>
    <property type="match status" value="1"/>
</dbReference>
<feature type="domain" description="ABC transporter" evidence="5">
    <location>
        <begin position="2"/>
        <end position="231"/>
    </location>
</feature>
<dbReference type="PROSITE" id="PS50893">
    <property type="entry name" value="ABC_TRANSPORTER_2"/>
    <property type="match status" value="1"/>
</dbReference>
<evidence type="ECO:0000256" key="4">
    <source>
        <dbReference type="ARBA" id="ARBA00022840"/>
    </source>
</evidence>
<dbReference type="Proteomes" id="UP000748752">
    <property type="component" value="Unassembled WGS sequence"/>
</dbReference>
<organism evidence="6 7">
    <name type="scientific">Thiohalocapsa halophila</name>
    <dbReference type="NCBI Taxonomy" id="69359"/>
    <lineage>
        <taxon>Bacteria</taxon>
        <taxon>Pseudomonadati</taxon>
        <taxon>Pseudomonadota</taxon>
        <taxon>Gammaproteobacteria</taxon>
        <taxon>Chromatiales</taxon>
        <taxon>Chromatiaceae</taxon>
        <taxon>Thiohalocapsa</taxon>
    </lineage>
</organism>
<evidence type="ECO:0000256" key="1">
    <source>
        <dbReference type="ARBA" id="ARBA00005417"/>
    </source>
</evidence>
<evidence type="ECO:0000259" key="5">
    <source>
        <dbReference type="PROSITE" id="PS50893"/>
    </source>
</evidence>
<evidence type="ECO:0000256" key="3">
    <source>
        <dbReference type="ARBA" id="ARBA00022741"/>
    </source>
</evidence>
<keyword evidence="2" id="KW-0813">Transport</keyword>
<dbReference type="CDD" id="cd03230">
    <property type="entry name" value="ABC_DR_subfamily_A"/>
    <property type="match status" value="1"/>
</dbReference>
<keyword evidence="4 6" id="KW-0067">ATP-binding</keyword>
<sequence>MIEVRELSRSYGALKAVDRVSFDIGRREIVGLLGHNGAGKTTILKMLTGFLEPSGGSIRIDGTDIAARRREVQRRIGYLPENCPLYPDVTVLEHLDYQGSLHGIPARQRPAAIRRAVERTELGPKATATVATLSRGYRQRVGVASALLHEPDVLILDEPTNGLDPSQIQHMRALIREQAGHATVIISTHILQEVEAVCGRVLIMRAGRLALDSAIGAIGATPRLRVTLDRRPGDVRELLTAVPGITAVDHIGDEGARRDFALTTEDPGTVAPQVAAAIAERGWALYALERERHGLEAVFGQIAEALPPAGAESIAEVDAGAYQGAHQGPQRGAQEAAHG</sequence>
<keyword evidence="3" id="KW-0547">Nucleotide-binding</keyword>
<comment type="caution">
    <text evidence="6">The sequence shown here is derived from an EMBL/GenBank/DDBJ whole genome shotgun (WGS) entry which is preliminary data.</text>
</comment>